<evidence type="ECO:0000313" key="2">
    <source>
        <dbReference type="EMBL" id="BDT03460.1"/>
    </source>
</evidence>
<evidence type="ECO:0000256" key="1">
    <source>
        <dbReference type="SAM" id="Coils"/>
    </source>
</evidence>
<name>A0ABM8BUD5_9MOLU</name>
<sequence length="52" mass="6272">MNKEKIIEYYNQEIKTYKERIEEFNKEISVLVEIISNSQSMIERINGGQFDE</sequence>
<accession>A0ABM8BUD5</accession>
<reference evidence="2 3" key="1">
    <citation type="journal article" date="2022" name="Front. Microbiol.">
        <title>Male-killing mechanisms vary between Spiroplasma species.</title>
        <authorList>
            <person name="Arai H."/>
            <person name="Inoue M."/>
            <person name="Kageyama D."/>
        </authorList>
    </citation>
    <scope>NUCLEOTIDE SEQUENCE [LARGE SCALE GENOMIC DNA]</scope>
    <source>
        <strain evidence="3">sHm</strain>
    </source>
</reference>
<feature type="coiled-coil region" evidence="1">
    <location>
        <begin position="7"/>
        <end position="34"/>
    </location>
</feature>
<dbReference type="EMBL" id="AP026933">
    <property type="protein sequence ID" value="BDT03460.1"/>
    <property type="molecule type" value="Genomic_DNA"/>
</dbReference>
<keyword evidence="1" id="KW-0175">Coiled coil</keyword>
<gene>
    <name evidence="2" type="ORF">SHM_11060</name>
</gene>
<protein>
    <submittedName>
        <fullName evidence="2">Uncharacterized protein</fullName>
    </submittedName>
</protein>
<keyword evidence="3" id="KW-1185">Reference proteome</keyword>
<proteinExistence type="predicted"/>
<evidence type="ECO:0000313" key="3">
    <source>
        <dbReference type="Proteomes" id="UP001163387"/>
    </source>
</evidence>
<dbReference type="RefSeq" id="WP_281749444.1">
    <property type="nucleotide sequence ID" value="NZ_AP026933.1"/>
</dbReference>
<dbReference type="Proteomes" id="UP001163387">
    <property type="component" value="Chromosome"/>
</dbReference>
<organism evidence="2 3">
    <name type="scientific">Spiroplasma ixodetis</name>
    <dbReference type="NCBI Taxonomy" id="2141"/>
    <lineage>
        <taxon>Bacteria</taxon>
        <taxon>Bacillati</taxon>
        <taxon>Mycoplasmatota</taxon>
        <taxon>Mollicutes</taxon>
        <taxon>Entomoplasmatales</taxon>
        <taxon>Spiroplasmataceae</taxon>
        <taxon>Spiroplasma</taxon>
    </lineage>
</organism>